<sequence length="67" mass="7721">MEIKIFTTTSKVELMGIKNLLMSEDIDCFEKDKMDSSYAGIFGQYELFVSKNNEDQAKAIIEKFQKS</sequence>
<dbReference type="InterPro" id="IPR011322">
    <property type="entry name" value="N-reg_PII-like_a/b"/>
</dbReference>
<dbReference type="EMBL" id="CP003879">
    <property type="protein sequence ID" value="AFU68066.1"/>
    <property type="molecule type" value="Genomic_DNA"/>
</dbReference>
<evidence type="ECO:0000259" key="1">
    <source>
        <dbReference type="Pfam" id="PF09413"/>
    </source>
</evidence>
<organism evidence="2 3">
    <name type="scientific">Psychroflexus torquis (strain ATCC 700755 / CIP 106069 / ACAM 623)</name>
    <dbReference type="NCBI Taxonomy" id="313595"/>
    <lineage>
        <taxon>Bacteria</taxon>
        <taxon>Pseudomonadati</taxon>
        <taxon>Bacteroidota</taxon>
        <taxon>Flavobacteriia</taxon>
        <taxon>Flavobacteriales</taxon>
        <taxon>Flavobacteriaceae</taxon>
        <taxon>Psychroflexus</taxon>
    </lineage>
</organism>
<name>K4IG76_PSYTT</name>
<reference evidence="2" key="1">
    <citation type="submission" date="2006-03" db="EMBL/GenBank/DDBJ databases">
        <authorList>
            <person name="Bowman J."/>
            <person name="Ferriera S."/>
            <person name="Johnson J."/>
            <person name="Kravitz S."/>
            <person name="Halpern A."/>
            <person name="Remington K."/>
            <person name="Beeson K."/>
            <person name="Tran B."/>
            <person name="Rogers Y.-H."/>
            <person name="Friedman R."/>
            <person name="Venter J.C."/>
        </authorList>
    </citation>
    <scope>NUCLEOTIDE SEQUENCE [LARGE SCALE GENOMIC DNA]</scope>
    <source>
        <strain evidence="2">ATCC 700755</strain>
    </source>
</reference>
<dbReference type="Pfam" id="PF09413">
    <property type="entry name" value="DUF2007"/>
    <property type="match status" value="1"/>
</dbReference>
<dbReference type="InterPro" id="IPR018551">
    <property type="entry name" value="DUF2007"/>
</dbReference>
<dbReference type="AlphaFoldDB" id="K4IG76"/>
<dbReference type="Gene3D" id="3.30.70.790">
    <property type="entry name" value="UreE, C-terminal domain"/>
    <property type="match status" value="1"/>
</dbReference>
<reference evidence="2" key="2">
    <citation type="submission" date="2012-09" db="EMBL/GenBank/DDBJ databases">
        <title>The complete sequence of Psychroflexus torquis an extreme psychrophile from sea-ice that is stimulated by light.</title>
        <authorList>
            <person name="Feng S."/>
            <person name="Powell S.M."/>
            <person name="Bowman J.P."/>
        </authorList>
    </citation>
    <scope>NUCLEOTIDE SEQUENCE [LARGE SCALE GENOMIC DNA]</scope>
    <source>
        <strain evidence="2">ATCC 700755</strain>
    </source>
</reference>
<gene>
    <name evidence="2" type="ordered locus">P700755_001097</name>
</gene>
<evidence type="ECO:0000313" key="3">
    <source>
        <dbReference type="Proteomes" id="UP000008514"/>
    </source>
</evidence>
<dbReference type="SUPFAM" id="SSF54913">
    <property type="entry name" value="GlnB-like"/>
    <property type="match status" value="1"/>
</dbReference>
<dbReference type="HOGENOM" id="CLU_2809337_0_0_10"/>
<dbReference type="KEGG" id="ptq:P700755_001097"/>
<keyword evidence="3" id="KW-1185">Reference proteome</keyword>
<dbReference type="STRING" id="313595.P700755_001097"/>
<proteinExistence type="predicted"/>
<accession>K4IG76</accession>
<dbReference type="eggNOG" id="ENOG5033KUJ">
    <property type="taxonomic scope" value="Bacteria"/>
</dbReference>
<feature type="domain" description="DUF2007" evidence="1">
    <location>
        <begin position="3"/>
        <end position="65"/>
    </location>
</feature>
<dbReference type="RefSeq" id="WP_015023672.1">
    <property type="nucleotide sequence ID" value="NC_018721.1"/>
</dbReference>
<dbReference type="Proteomes" id="UP000008514">
    <property type="component" value="Chromosome"/>
</dbReference>
<dbReference type="OrthoDB" id="1453578at2"/>
<evidence type="ECO:0000313" key="2">
    <source>
        <dbReference type="EMBL" id="AFU68066.1"/>
    </source>
</evidence>
<protein>
    <recommendedName>
        <fullName evidence="1">DUF2007 domain-containing protein</fullName>
    </recommendedName>
</protein>